<protein>
    <submittedName>
        <fullName evidence="1">Uncharacterized protein</fullName>
    </submittedName>
</protein>
<accession>A0A9X9S3L4</accession>
<gene>
    <name evidence="1" type="ORF">OU421_10630</name>
</gene>
<sequence length="61" mass="6928">MTATKRIPVSEPVWTSLSDMKKPGQTYDGLLSEIIEHEKERRFLAEMATIEAEGDFVEFAP</sequence>
<proteinExistence type="predicted"/>
<dbReference type="GeneID" id="76835562"/>
<reference evidence="1" key="1">
    <citation type="submission" date="2022-11" db="EMBL/GenBank/DDBJ databases">
        <title>Complete genome sequence of Methanogenium organophilum DSM 3596.</title>
        <authorList>
            <person name="Chen S.-C."/>
            <person name="Lai S.-J."/>
            <person name="You Y.-T."/>
        </authorList>
    </citation>
    <scope>NUCLEOTIDE SEQUENCE</scope>
    <source>
        <strain evidence="1">DSM 3596</strain>
    </source>
</reference>
<evidence type="ECO:0000313" key="1">
    <source>
        <dbReference type="EMBL" id="WAI00862.1"/>
    </source>
</evidence>
<dbReference type="EMBL" id="CP113361">
    <property type="protein sequence ID" value="WAI00862.1"/>
    <property type="molecule type" value="Genomic_DNA"/>
</dbReference>
<evidence type="ECO:0000313" key="2">
    <source>
        <dbReference type="Proteomes" id="UP001163096"/>
    </source>
</evidence>
<dbReference type="AlphaFoldDB" id="A0A9X9S3L4"/>
<dbReference type="Proteomes" id="UP001163096">
    <property type="component" value="Chromosome"/>
</dbReference>
<name>A0A9X9S3L4_METOG</name>
<organism evidence="1 2">
    <name type="scientific">Methanogenium organophilum</name>
    <dbReference type="NCBI Taxonomy" id="2199"/>
    <lineage>
        <taxon>Archaea</taxon>
        <taxon>Methanobacteriati</taxon>
        <taxon>Methanobacteriota</taxon>
        <taxon>Stenosarchaea group</taxon>
        <taxon>Methanomicrobia</taxon>
        <taxon>Methanomicrobiales</taxon>
        <taxon>Methanomicrobiaceae</taxon>
        <taxon>Methanogenium</taxon>
    </lineage>
</organism>
<keyword evidence="2" id="KW-1185">Reference proteome</keyword>
<dbReference type="KEGG" id="mou:OU421_10630"/>
<dbReference type="RefSeq" id="WP_268186067.1">
    <property type="nucleotide sequence ID" value="NZ_CP113361.1"/>
</dbReference>